<sequence length="86" mass="9913">MKLKTVHLCHKPFHRLKVINKWSTMLVPLLMLQICLLASRLYFLVLALKPEVVQMNSELRLYINIPQQPNSSANINNSMTISVLLV</sequence>
<keyword evidence="1" id="KW-0472">Membrane</keyword>
<reference evidence="2 3" key="1">
    <citation type="submission" date="2021-05" db="EMBL/GenBank/DDBJ databases">
        <title>Genome Assembly of Synthetic Allotetraploid Brassica napus Reveals Homoeologous Exchanges between Subgenomes.</title>
        <authorList>
            <person name="Davis J.T."/>
        </authorList>
    </citation>
    <scope>NUCLEOTIDE SEQUENCE [LARGE SCALE GENOMIC DNA]</scope>
    <source>
        <strain evidence="3">cv. Da-Ae</strain>
        <tissue evidence="2">Seedling</tissue>
    </source>
</reference>
<keyword evidence="1" id="KW-1133">Transmembrane helix</keyword>
<gene>
    <name evidence="2" type="ORF">HID58_053970</name>
</gene>
<name>A0ABQ8AG93_BRANA</name>
<evidence type="ECO:0000313" key="2">
    <source>
        <dbReference type="EMBL" id="KAH0891541.1"/>
    </source>
</evidence>
<feature type="transmembrane region" description="Helical" evidence="1">
    <location>
        <begin position="25"/>
        <end position="48"/>
    </location>
</feature>
<accession>A0ABQ8AG93</accession>
<evidence type="ECO:0000313" key="3">
    <source>
        <dbReference type="Proteomes" id="UP000824890"/>
    </source>
</evidence>
<proteinExistence type="predicted"/>
<dbReference type="Proteomes" id="UP000824890">
    <property type="component" value="Unassembled WGS sequence"/>
</dbReference>
<keyword evidence="1" id="KW-0812">Transmembrane</keyword>
<dbReference type="EMBL" id="JAGKQM010000013">
    <property type="protein sequence ID" value="KAH0891541.1"/>
    <property type="molecule type" value="Genomic_DNA"/>
</dbReference>
<protein>
    <submittedName>
        <fullName evidence="2">Uncharacterized protein</fullName>
    </submittedName>
</protein>
<organism evidence="2 3">
    <name type="scientific">Brassica napus</name>
    <name type="common">Rape</name>
    <dbReference type="NCBI Taxonomy" id="3708"/>
    <lineage>
        <taxon>Eukaryota</taxon>
        <taxon>Viridiplantae</taxon>
        <taxon>Streptophyta</taxon>
        <taxon>Embryophyta</taxon>
        <taxon>Tracheophyta</taxon>
        <taxon>Spermatophyta</taxon>
        <taxon>Magnoliopsida</taxon>
        <taxon>eudicotyledons</taxon>
        <taxon>Gunneridae</taxon>
        <taxon>Pentapetalae</taxon>
        <taxon>rosids</taxon>
        <taxon>malvids</taxon>
        <taxon>Brassicales</taxon>
        <taxon>Brassicaceae</taxon>
        <taxon>Brassiceae</taxon>
        <taxon>Brassica</taxon>
    </lineage>
</organism>
<keyword evidence="3" id="KW-1185">Reference proteome</keyword>
<comment type="caution">
    <text evidence="2">The sequence shown here is derived from an EMBL/GenBank/DDBJ whole genome shotgun (WGS) entry which is preliminary data.</text>
</comment>
<evidence type="ECO:0000256" key="1">
    <source>
        <dbReference type="SAM" id="Phobius"/>
    </source>
</evidence>